<dbReference type="NCBIfam" id="TIGR03350">
    <property type="entry name" value="type_VI_ompA"/>
    <property type="match status" value="1"/>
</dbReference>
<dbReference type="InterPro" id="IPR006665">
    <property type="entry name" value="OmpA-like"/>
</dbReference>
<name>A0A4R3UYV1_ROSSA</name>
<sequence>MNENDPFSAFEQERTIIKPGAGRTAPAPAQGPAPVATAALPDDLPLPQGLNPLLQLAAPLLSTASQLRAMPQHPNPSALRAALIESVKRFERQAQAKGLPAEHIVAARYILCSFIDECASSTPWGGSGAWSSQSLLVHFHNESWGGEKVFQLLGKLAENVAGQRPLLELLQVVLALGFEGRYRVIDNGRAQLDSVSERLASLLREQAGPPLRELSPQWRGVALGQAKLADGLPLWVLAALTAGLLLLVFIALRLSLHARTDATFDTLQAMDVRAATLPPPPPPPAAAPRLAALLQPAIARGAVQVQDLADKSIVTIAGDGFFEPGSAEVASAVKPLLAEITAALAQLPGQVTVTGHTDNQPIRSLRFPSNFDLSRERAEAVRQLLLPTLGGQRLRAEGVADSRPVADNATPAGRARNRRVEITLAVQGN</sequence>
<keyword evidence="5" id="KW-1185">Reference proteome</keyword>
<dbReference type="OrthoDB" id="345640at2"/>
<organism evidence="4 5">
    <name type="scientific">Roseateles saccharophilus</name>
    <name type="common">Pseudomonas saccharophila</name>
    <dbReference type="NCBI Taxonomy" id="304"/>
    <lineage>
        <taxon>Bacteria</taxon>
        <taxon>Pseudomonadati</taxon>
        <taxon>Pseudomonadota</taxon>
        <taxon>Betaproteobacteria</taxon>
        <taxon>Burkholderiales</taxon>
        <taxon>Sphaerotilaceae</taxon>
        <taxon>Roseateles</taxon>
    </lineage>
</organism>
<feature type="transmembrane region" description="Helical" evidence="2">
    <location>
        <begin position="232"/>
        <end position="252"/>
    </location>
</feature>
<dbReference type="PANTHER" id="PTHR38033:SF1">
    <property type="entry name" value="DOTU FAMILY TYPE IV_VI SECRETION SYSTEM PROTEIN"/>
    <property type="match status" value="1"/>
</dbReference>
<keyword evidence="2" id="KW-0812">Transmembrane</keyword>
<keyword evidence="1 2" id="KW-0472">Membrane</keyword>
<dbReference type="NCBIfam" id="NF038228">
    <property type="entry name" value="IcmH_DotU_IVB"/>
    <property type="match status" value="1"/>
</dbReference>
<evidence type="ECO:0000313" key="4">
    <source>
        <dbReference type="EMBL" id="TCU96320.1"/>
    </source>
</evidence>
<evidence type="ECO:0000256" key="2">
    <source>
        <dbReference type="SAM" id="Phobius"/>
    </source>
</evidence>
<dbReference type="InterPro" id="IPR017733">
    <property type="entry name" value="OmpA-like_dom_proteobacteria"/>
</dbReference>
<keyword evidence="2" id="KW-1133">Transmembrane helix</keyword>
<dbReference type="Gene3D" id="1.25.40.590">
    <property type="entry name" value="Type IV / VI secretion system, DotU"/>
    <property type="match status" value="1"/>
</dbReference>
<dbReference type="GO" id="GO:0016020">
    <property type="term" value="C:membrane"/>
    <property type="evidence" value="ECO:0007669"/>
    <property type="project" value="UniProtKB-UniRule"/>
</dbReference>
<reference evidence="4 5" key="1">
    <citation type="submission" date="2019-03" db="EMBL/GenBank/DDBJ databases">
        <title>Genomic Encyclopedia of Type Strains, Phase IV (KMG-IV): sequencing the most valuable type-strain genomes for metagenomic binning, comparative biology and taxonomic classification.</title>
        <authorList>
            <person name="Goeker M."/>
        </authorList>
    </citation>
    <scope>NUCLEOTIDE SEQUENCE [LARGE SCALE GENOMIC DNA]</scope>
    <source>
        <strain evidence="4 5">DSM 654</strain>
    </source>
</reference>
<feature type="domain" description="OmpA-like" evidence="3">
    <location>
        <begin position="309"/>
        <end position="428"/>
    </location>
</feature>
<dbReference type="Proteomes" id="UP000295110">
    <property type="component" value="Unassembled WGS sequence"/>
</dbReference>
<dbReference type="PANTHER" id="PTHR38033">
    <property type="entry name" value="MEMBRANE PROTEIN-RELATED"/>
    <property type="match status" value="1"/>
</dbReference>
<comment type="caution">
    <text evidence="4">The sequence shown here is derived from an EMBL/GenBank/DDBJ whole genome shotgun (WGS) entry which is preliminary data.</text>
</comment>
<gene>
    <name evidence="4" type="ORF">EV671_101387</name>
</gene>
<dbReference type="RefSeq" id="WP_132572038.1">
    <property type="nucleotide sequence ID" value="NZ_SGUF01000069.1"/>
</dbReference>
<dbReference type="InterPro" id="IPR038522">
    <property type="entry name" value="T4/T6SS_DotU_sf"/>
</dbReference>
<dbReference type="InterPro" id="IPR017732">
    <property type="entry name" value="T4/T6SS_DotU"/>
</dbReference>
<evidence type="ECO:0000313" key="5">
    <source>
        <dbReference type="Proteomes" id="UP000295110"/>
    </source>
</evidence>
<evidence type="ECO:0000256" key="1">
    <source>
        <dbReference type="PROSITE-ProRule" id="PRU00473"/>
    </source>
</evidence>
<dbReference type="Pfam" id="PF09850">
    <property type="entry name" value="DotU"/>
    <property type="match status" value="1"/>
</dbReference>
<accession>A0A4R3UYV1</accession>
<dbReference type="CDD" id="cd07185">
    <property type="entry name" value="OmpA_C-like"/>
    <property type="match status" value="1"/>
</dbReference>
<proteinExistence type="predicted"/>
<evidence type="ECO:0000259" key="3">
    <source>
        <dbReference type="PROSITE" id="PS51123"/>
    </source>
</evidence>
<dbReference type="EMBL" id="SMBU01000013">
    <property type="protein sequence ID" value="TCU96320.1"/>
    <property type="molecule type" value="Genomic_DNA"/>
</dbReference>
<dbReference type="InterPro" id="IPR036737">
    <property type="entry name" value="OmpA-like_sf"/>
</dbReference>
<dbReference type="Pfam" id="PF00691">
    <property type="entry name" value="OmpA"/>
    <property type="match status" value="1"/>
</dbReference>
<dbReference type="PROSITE" id="PS51123">
    <property type="entry name" value="OMPA_2"/>
    <property type="match status" value="1"/>
</dbReference>
<dbReference type="NCBIfam" id="TIGR03349">
    <property type="entry name" value="IV_VI_DotU"/>
    <property type="match status" value="1"/>
</dbReference>
<protein>
    <submittedName>
        <fullName evidence="4">Type VI secretion system protein ImpK</fullName>
    </submittedName>
</protein>
<dbReference type="Gene3D" id="3.30.1330.60">
    <property type="entry name" value="OmpA-like domain"/>
    <property type="match status" value="1"/>
</dbReference>
<dbReference type="SUPFAM" id="SSF103088">
    <property type="entry name" value="OmpA-like"/>
    <property type="match status" value="1"/>
</dbReference>
<dbReference type="AlphaFoldDB" id="A0A4R3UYV1"/>